<dbReference type="Proteomes" id="UP000504610">
    <property type="component" value="Chromosome 9"/>
</dbReference>
<organism evidence="8 9">
    <name type="scientific">Raphanus sativus</name>
    <name type="common">Radish</name>
    <name type="synonym">Raphanus raphanistrum var. sativus</name>
    <dbReference type="NCBI Taxonomy" id="3726"/>
    <lineage>
        <taxon>Eukaryota</taxon>
        <taxon>Viridiplantae</taxon>
        <taxon>Streptophyta</taxon>
        <taxon>Embryophyta</taxon>
        <taxon>Tracheophyta</taxon>
        <taxon>Spermatophyta</taxon>
        <taxon>Magnoliopsida</taxon>
        <taxon>eudicotyledons</taxon>
        <taxon>Gunneridae</taxon>
        <taxon>Pentapetalae</taxon>
        <taxon>rosids</taxon>
        <taxon>malvids</taxon>
        <taxon>Brassicales</taxon>
        <taxon>Brassicaceae</taxon>
        <taxon>Brassiceae</taxon>
        <taxon>Raphanus</taxon>
    </lineage>
</organism>
<proteinExistence type="inferred from homology"/>
<keyword evidence="8" id="KW-1185">Reference proteome</keyword>
<keyword evidence="2" id="KW-0963">Cytoplasm</keyword>
<evidence type="ECO:0000256" key="2">
    <source>
        <dbReference type="ARBA" id="ARBA00022490"/>
    </source>
</evidence>
<sequence>MSVFGANQKRTDLSDLEYSDAGESGWTMYLDHSSSVSLHHFDDDNGVTKQEHDEDSSMVSDASSGPPYYSEEAVPEDPFQQNTQYWCKSKIKNKKKVHGEQGYTERFNSCLDDTASSLATGKEVSAHKQHRDQYQKLDYFSQSYSTRRIIKGKYKSGFLQQASPVEKFASDHQGYGASNQIKRRG</sequence>
<evidence type="ECO:0000256" key="6">
    <source>
        <dbReference type="ARBA" id="ARBA00024199"/>
    </source>
</evidence>
<evidence type="ECO:0000313" key="9">
    <source>
        <dbReference type="RefSeq" id="XP_056849474.1"/>
    </source>
</evidence>
<dbReference type="KEGG" id="rsz:108834522"/>
<dbReference type="GO" id="GO:0009736">
    <property type="term" value="P:cytokinin-activated signaling pathway"/>
    <property type="evidence" value="ECO:0007669"/>
    <property type="project" value="UniProtKB-KW"/>
</dbReference>
<protein>
    <submittedName>
        <fullName evidence="9">Protein SOB FIVE-LIKE 6 isoform X1</fullName>
    </submittedName>
</protein>
<dbReference type="PANTHER" id="PTHR33347">
    <property type="entry name" value="OSJNBA0091C07.3 PROTEIN"/>
    <property type="match status" value="1"/>
</dbReference>
<dbReference type="OrthoDB" id="759087at2759"/>
<evidence type="ECO:0000256" key="4">
    <source>
        <dbReference type="ARBA" id="ARBA00022864"/>
    </source>
</evidence>
<evidence type="ECO:0000256" key="7">
    <source>
        <dbReference type="SAM" id="MobiDB-lite"/>
    </source>
</evidence>
<reference evidence="9" key="2">
    <citation type="submission" date="2025-08" db="UniProtKB">
        <authorList>
            <consortium name="RefSeq"/>
        </authorList>
    </citation>
    <scope>IDENTIFICATION</scope>
    <source>
        <tissue evidence="9">Leaf</tissue>
    </source>
</reference>
<gene>
    <name evidence="9" type="primary">LOC108834522</name>
</gene>
<evidence type="ECO:0000313" key="8">
    <source>
        <dbReference type="Proteomes" id="UP000504610"/>
    </source>
</evidence>
<dbReference type="AlphaFoldDB" id="A0A9W3CDD7"/>
<reference evidence="8" key="1">
    <citation type="journal article" date="2019" name="Database">
        <title>The radish genome database (RadishGD): an integrated information resource for radish genomics.</title>
        <authorList>
            <person name="Yu H.J."/>
            <person name="Baek S."/>
            <person name="Lee Y.J."/>
            <person name="Cho A."/>
            <person name="Mun J.H."/>
        </authorList>
    </citation>
    <scope>NUCLEOTIDE SEQUENCE [LARGE SCALE GENOMIC DNA]</scope>
    <source>
        <strain evidence="8">cv. WK10039</strain>
    </source>
</reference>
<keyword evidence="5" id="KW-0539">Nucleus</keyword>
<comment type="similarity">
    <text evidence="6">Belongs to the SOFL plant protein family.</text>
</comment>
<feature type="region of interest" description="Disordered" evidence="7">
    <location>
        <begin position="39"/>
        <end position="75"/>
    </location>
</feature>
<keyword evidence="4" id="KW-0932">Cytokinin signaling pathway</keyword>
<dbReference type="InterPro" id="IPR044670">
    <property type="entry name" value="SOFL"/>
</dbReference>
<dbReference type="RefSeq" id="XP_056849474.1">
    <property type="nucleotide sequence ID" value="XM_056993494.1"/>
</dbReference>
<evidence type="ECO:0000256" key="1">
    <source>
        <dbReference type="ARBA" id="ARBA00004496"/>
    </source>
</evidence>
<dbReference type="GO" id="GO:0005737">
    <property type="term" value="C:cytoplasm"/>
    <property type="evidence" value="ECO:0007669"/>
    <property type="project" value="UniProtKB-SubCell"/>
</dbReference>
<accession>A0A9W3CDD7</accession>
<name>A0A9W3CDD7_RAPSA</name>
<evidence type="ECO:0000256" key="3">
    <source>
        <dbReference type="ARBA" id="ARBA00022712"/>
    </source>
</evidence>
<comment type="subcellular location">
    <subcellularLocation>
        <location evidence="1">Cytoplasm</location>
    </subcellularLocation>
</comment>
<evidence type="ECO:0000256" key="5">
    <source>
        <dbReference type="ARBA" id="ARBA00023242"/>
    </source>
</evidence>
<dbReference type="GO" id="GO:0009691">
    <property type="term" value="P:cytokinin biosynthetic process"/>
    <property type="evidence" value="ECO:0007669"/>
    <property type="project" value="UniProtKB-KW"/>
</dbReference>
<dbReference type="PANTHER" id="PTHR33347:SF34">
    <property type="entry name" value="PROTEIN SOB FIVE-LIKE 6"/>
    <property type="match status" value="1"/>
</dbReference>
<keyword evidence="3" id="KW-0203">Cytokinin biosynthesis</keyword>
<dbReference type="GeneID" id="108834522"/>